<protein>
    <submittedName>
        <fullName evidence="1">RNA binding (RRM/RBD/RNP motifs) family protein</fullName>
    </submittedName>
</protein>
<accession>A0A5A7PEP1</accession>
<organism evidence="1 2">
    <name type="scientific">Striga asiatica</name>
    <name type="common">Asiatic witchweed</name>
    <name type="synonym">Buchnera asiatica</name>
    <dbReference type="NCBI Taxonomy" id="4170"/>
    <lineage>
        <taxon>Eukaryota</taxon>
        <taxon>Viridiplantae</taxon>
        <taxon>Streptophyta</taxon>
        <taxon>Embryophyta</taxon>
        <taxon>Tracheophyta</taxon>
        <taxon>Spermatophyta</taxon>
        <taxon>Magnoliopsida</taxon>
        <taxon>eudicotyledons</taxon>
        <taxon>Gunneridae</taxon>
        <taxon>Pentapetalae</taxon>
        <taxon>asterids</taxon>
        <taxon>lamiids</taxon>
        <taxon>Lamiales</taxon>
        <taxon>Orobanchaceae</taxon>
        <taxon>Buchnereae</taxon>
        <taxon>Striga</taxon>
    </lineage>
</organism>
<dbReference type="EMBL" id="BKCP01004472">
    <property type="protein sequence ID" value="GER31405.1"/>
    <property type="molecule type" value="Genomic_DNA"/>
</dbReference>
<evidence type="ECO:0000313" key="1">
    <source>
        <dbReference type="EMBL" id="GER31405.1"/>
    </source>
</evidence>
<evidence type="ECO:0000313" key="2">
    <source>
        <dbReference type="Proteomes" id="UP000325081"/>
    </source>
</evidence>
<name>A0A5A7PEP1_STRAF</name>
<proteinExistence type="predicted"/>
<dbReference type="AlphaFoldDB" id="A0A5A7PEP1"/>
<sequence>MKYIAKRFPEVQNKCQEATNNEQASFVRTNAELQPSRSFIPFSRKPLLKSIATIQQHAAQEPPGRRSRLERRCQASKLTPARCYNRQRPPIEAILESDWAADISGGQGWEFGFEVGKAEVH</sequence>
<keyword evidence="2" id="KW-1185">Reference proteome</keyword>
<reference evidence="2" key="1">
    <citation type="journal article" date="2019" name="Curr. Biol.">
        <title>Genome Sequence of Striga asiatica Provides Insight into the Evolution of Plant Parasitism.</title>
        <authorList>
            <person name="Yoshida S."/>
            <person name="Kim S."/>
            <person name="Wafula E.K."/>
            <person name="Tanskanen J."/>
            <person name="Kim Y.M."/>
            <person name="Honaas L."/>
            <person name="Yang Z."/>
            <person name="Spallek T."/>
            <person name="Conn C.E."/>
            <person name="Ichihashi Y."/>
            <person name="Cheong K."/>
            <person name="Cui S."/>
            <person name="Der J.P."/>
            <person name="Gundlach H."/>
            <person name="Jiao Y."/>
            <person name="Hori C."/>
            <person name="Ishida J.K."/>
            <person name="Kasahara H."/>
            <person name="Kiba T."/>
            <person name="Kim M.S."/>
            <person name="Koo N."/>
            <person name="Laohavisit A."/>
            <person name="Lee Y.H."/>
            <person name="Lumba S."/>
            <person name="McCourt P."/>
            <person name="Mortimer J.C."/>
            <person name="Mutuku J.M."/>
            <person name="Nomura T."/>
            <person name="Sasaki-Sekimoto Y."/>
            <person name="Seto Y."/>
            <person name="Wang Y."/>
            <person name="Wakatake T."/>
            <person name="Sakakibara H."/>
            <person name="Demura T."/>
            <person name="Yamaguchi S."/>
            <person name="Yoneyama K."/>
            <person name="Manabe R.I."/>
            <person name="Nelson D.C."/>
            <person name="Schulman A.H."/>
            <person name="Timko M.P."/>
            <person name="dePamphilis C.W."/>
            <person name="Choi D."/>
            <person name="Shirasu K."/>
        </authorList>
    </citation>
    <scope>NUCLEOTIDE SEQUENCE [LARGE SCALE GENOMIC DNA]</scope>
    <source>
        <strain evidence="2">cv. UVA1</strain>
    </source>
</reference>
<gene>
    <name evidence="1" type="ORF">STAS_07400</name>
</gene>
<dbReference type="Proteomes" id="UP000325081">
    <property type="component" value="Unassembled WGS sequence"/>
</dbReference>
<comment type="caution">
    <text evidence="1">The sequence shown here is derived from an EMBL/GenBank/DDBJ whole genome shotgun (WGS) entry which is preliminary data.</text>
</comment>